<dbReference type="PROSITE" id="PS50292">
    <property type="entry name" value="PEROXIDASE_3"/>
    <property type="match status" value="1"/>
</dbReference>
<dbReference type="Proteomes" id="UP000018467">
    <property type="component" value="Unassembled WGS sequence"/>
</dbReference>
<keyword evidence="1" id="KW-0408">Iron</keyword>
<dbReference type="Ensembl" id="ENSAMXT00000019646.2">
    <property type="protein sequence ID" value="ENSAMXP00000019646.2"/>
    <property type="gene ID" value="ENSAMXG00000019051.2"/>
</dbReference>
<dbReference type="GO" id="GO:0004601">
    <property type="term" value="F:peroxidase activity"/>
    <property type="evidence" value="ECO:0007669"/>
    <property type="project" value="InterPro"/>
</dbReference>
<reference evidence="3" key="2">
    <citation type="journal article" date="2014" name="Nat. Commun.">
        <title>The cavefish genome reveals candidate genes for eye loss.</title>
        <authorList>
            <person name="McGaugh S.E."/>
            <person name="Gross J.B."/>
            <person name="Aken B."/>
            <person name="Blin M."/>
            <person name="Borowsky R."/>
            <person name="Chalopin D."/>
            <person name="Hinaux H."/>
            <person name="Jeffery W.R."/>
            <person name="Keene A."/>
            <person name="Ma L."/>
            <person name="Minx P."/>
            <person name="Murphy D."/>
            <person name="O'Quin K.E."/>
            <person name="Retaux S."/>
            <person name="Rohner N."/>
            <person name="Searle S.M."/>
            <person name="Stahl B.A."/>
            <person name="Tabin C."/>
            <person name="Volff J.N."/>
            <person name="Yoshizawa M."/>
            <person name="Warren W.C."/>
        </authorList>
    </citation>
    <scope>NUCLEOTIDE SEQUENCE [LARGE SCALE GENOMIC DNA]</scope>
    <source>
        <strain evidence="3">female</strain>
    </source>
</reference>
<dbReference type="GeneTree" id="ENSGT00940000166204"/>
<dbReference type="Pfam" id="PF03098">
    <property type="entry name" value="An_peroxidase"/>
    <property type="match status" value="1"/>
</dbReference>
<dbReference type="InParanoid" id="W5LII4"/>
<feature type="binding site" description="axial binding residue" evidence="1">
    <location>
        <position position="239"/>
    </location>
    <ligand>
        <name>heme b</name>
        <dbReference type="ChEBI" id="CHEBI:60344"/>
    </ligand>
    <ligandPart>
        <name>Fe</name>
        <dbReference type="ChEBI" id="CHEBI:18248"/>
    </ligandPart>
</feature>
<dbReference type="PRINTS" id="PR00457">
    <property type="entry name" value="ANPEROXIDASE"/>
</dbReference>
<name>W5LII4_ASTMX</name>
<dbReference type="GO" id="GO:0005615">
    <property type="term" value="C:extracellular space"/>
    <property type="evidence" value="ECO:0007669"/>
    <property type="project" value="TreeGrafter"/>
</dbReference>
<dbReference type="InterPro" id="IPR019791">
    <property type="entry name" value="Haem_peroxidase_animal"/>
</dbReference>
<dbReference type="InterPro" id="IPR010255">
    <property type="entry name" value="Haem_peroxidase_sf"/>
</dbReference>
<accession>W5LII4</accession>
<dbReference type="GO" id="GO:0006979">
    <property type="term" value="P:response to oxidative stress"/>
    <property type="evidence" value="ECO:0007669"/>
    <property type="project" value="InterPro"/>
</dbReference>
<dbReference type="eggNOG" id="KOG2408">
    <property type="taxonomic scope" value="Eukaryota"/>
</dbReference>
<keyword evidence="1" id="KW-0349">Heme</keyword>
<organism evidence="2 3">
    <name type="scientific">Astyanax mexicanus</name>
    <name type="common">Blind cave fish</name>
    <name type="synonym">Astyanax fasciatus mexicanus</name>
    <dbReference type="NCBI Taxonomy" id="7994"/>
    <lineage>
        <taxon>Eukaryota</taxon>
        <taxon>Metazoa</taxon>
        <taxon>Chordata</taxon>
        <taxon>Craniata</taxon>
        <taxon>Vertebrata</taxon>
        <taxon>Euteleostomi</taxon>
        <taxon>Actinopterygii</taxon>
        <taxon>Neopterygii</taxon>
        <taxon>Teleostei</taxon>
        <taxon>Ostariophysi</taxon>
        <taxon>Characiformes</taxon>
        <taxon>Characoidei</taxon>
        <taxon>Acestrorhamphidae</taxon>
        <taxon>Acestrorhamphinae</taxon>
        <taxon>Astyanax</taxon>
    </lineage>
</organism>
<reference evidence="2" key="3">
    <citation type="submission" date="2025-08" db="UniProtKB">
        <authorList>
            <consortium name="Ensembl"/>
        </authorList>
    </citation>
    <scope>IDENTIFICATION</scope>
</reference>
<dbReference type="PANTHER" id="PTHR11475">
    <property type="entry name" value="OXIDASE/PEROXIDASE"/>
    <property type="match status" value="1"/>
</dbReference>
<dbReference type="Bgee" id="ENSAMXG00000019051">
    <property type="expression patterns" value="Expressed in intestine"/>
</dbReference>
<evidence type="ECO:0000313" key="3">
    <source>
        <dbReference type="Proteomes" id="UP000018467"/>
    </source>
</evidence>
<evidence type="ECO:0000313" key="2">
    <source>
        <dbReference type="Ensembl" id="ENSAMXP00000019646.2"/>
    </source>
</evidence>
<dbReference type="GO" id="GO:0046872">
    <property type="term" value="F:metal ion binding"/>
    <property type="evidence" value="ECO:0007669"/>
    <property type="project" value="UniProtKB-KW"/>
</dbReference>
<keyword evidence="3" id="KW-1185">Reference proteome</keyword>
<dbReference type="Gene3D" id="1.10.640.10">
    <property type="entry name" value="Haem peroxidase domain superfamily, animal type"/>
    <property type="match status" value="1"/>
</dbReference>
<proteinExistence type="predicted"/>
<protein>
    <submittedName>
        <fullName evidence="2">Eosinophil peroxidase</fullName>
    </submittedName>
</protein>
<dbReference type="STRING" id="7994.ENSAMXP00000019646"/>
<dbReference type="HOGENOM" id="CLU_006087_1_0_1"/>
<dbReference type="InterPro" id="IPR037120">
    <property type="entry name" value="Haem_peroxidase_sf_animal"/>
</dbReference>
<dbReference type="AlphaFoldDB" id="W5LII4"/>
<evidence type="ECO:0000256" key="1">
    <source>
        <dbReference type="PIRSR" id="PIRSR619791-2"/>
    </source>
</evidence>
<dbReference type="GO" id="GO:0020037">
    <property type="term" value="F:heme binding"/>
    <property type="evidence" value="ECO:0007669"/>
    <property type="project" value="InterPro"/>
</dbReference>
<sequence length="412" mass="45437">VNFSLCPSVVLSQIPLSDPRTGVQNCMPFFRSAPSCAGLSAVQRHREQLNAITAFVDASMVYGSSDSLALALRNLSSPLGLLTHNQLHSDQGRAYLPYLPRKHTQLDPCGPRKDTNTISILKTAKNSTMGNLSFCFQADSRANEHLGMIALHTLFLREHNRLAEELHRLNPQWSPDTLYQEARKILGAVHQVLTWDHYLPRVLGQSAYSELMPAYNGYNPEVDPSITNAFSTAAFRFAHVTVHPVVNRLGPGYQLHPEYPPLPLHQSLFASWRVVEEGIDPVLRGLLLSPAKLQAPQQMMVEELTERLFQAQGGLPLDLGALNLQRGRDHGLPYSAWRQMCGLSVPANESQLIGTLGNAGLVRKLLDLYGTAQNIDVWVGAISEPALPGGRVGPLLACLLARQFRALRDGDR</sequence>
<reference evidence="3" key="1">
    <citation type="submission" date="2013-03" db="EMBL/GenBank/DDBJ databases">
        <authorList>
            <person name="Jeffery W."/>
            <person name="Warren W."/>
            <person name="Wilson R.K."/>
        </authorList>
    </citation>
    <scope>NUCLEOTIDE SEQUENCE</scope>
    <source>
        <strain evidence="3">female</strain>
    </source>
</reference>
<keyword evidence="1" id="KW-0479">Metal-binding</keyword>
<dbReference type="SUPFAM" id="SSF48113">
    <property type="entry name" value="Heme-dependent peroxidases"/>
    <property type="match status" value="1"/>
</dbReference>
<reference evidence="2" key="4">
    <citation type="submission" date="2025-09" db="UniProtKB">
        <authorList>
            <consortium name="Ensembl"/>
        </authorList>
    </citation>
    <scope>IDENTIFICATION</scope>
</reference>
<dbReference type="PANTHER" id="PTHR11475:SF63">
    <property type="entry name" value="EOSINOPHIL PEROXIDASE"/>
    <property type="match status" value="1"/>
</dbReference>